<proteinExistence type="inferred from homology"/>
<dbReference type="PROSITE" id="PS01136">
    <property type="entry name" value="UPF0034"/>
    <property type="match status" value="1"/>
</dbReference>
<organism evidence="11 12">
    <name type="scientific">Faecalibacterium prausnitzii</name>
    <dbReference type="NCBI Taxonomy" id="853"/>
    <lineage>
        <taxon>Bacteria</taxon>
        <taxon>Bacillati</taxon>
        <taxon>Bacillota</taxon>
        <taxon>Clostridia</taxon>
        <taxon>Eubacteriales</taxon>
        <taxon>Oscillospiraceae</taxon>
        <taxon>Faecalibacterium</taxon>
    </lineage>
</organism>
<keyword evidence="9" id="KW-0547">Nucleotide-binding</keyword>
<dbReference type="SUPFAM" id="SSF51395">
    <property type="entry name" value="FMN-linked oxidoreductases"/>
    <property type="match status" value="1"/>
</dbReference>
<dbReference type="GO" id="GO:0017150">
    <property type="term" value="F:tRNA dihydrouridine synthase activity"/>
    <property type="evidence" value="ECO:0007669"/>
    <property type="project" value="InterPro"/>
</dbReference>
<name>A0A2A7B9M7_9FIRM</name>
<dbReference type="InterPro" id="IPR035587">
    <property type="entry name" value="DUS-like_FMN-bd"/>
</dbReference>
<dbReference type="PANTHER" id="PTHR45846:SF1">
    <property type="entry name" value="TRNA-DIHYDROURIDINE(47) SYNTHASE [NAD(P)(+)]-LIKE"/>
    <property type="match status" value="1"/>
</dbReference>
<accession>A0A2A7B9M7</accession>
<comment type="cofactor">
    <cofactor evidence="1 7 9">
        <name>FMN</name>
        <dbReference type="ChEBI" id="CHEBI:58210"/>
    </cofactor>
</comment>
<dbReference type="GO" id="GO:0003723">
    <property type="term" value="F:RNA binding"/>
    <property type="evidence" value="ECO:0007669"/>
    <property type="project" value="TreeGrafter"/>
</dbReference>
<keyword evidence="5" id="KW-0521">NADP</keyword>
<evidence type="ECO:0000256" key="6">
    <source>
        <dbReference type="ARBA" id="ARBA00023002"/>
    </source>
</evidence>
<dbReference type="EC" id="1.3.1.-" evidence="7"/>
<dbReference type="CDD" id="cd02801">
    <property type="entry name" value="DUS_like_FMN"/>
    <property type="match status" value="1"/>
</dbReference>
<comment type="caution">
    <text evidence="11">The sequence shown here is derived from an EMBL/GenBank/DDBJ whole genome shotgun (WGS) entry which is preliminary data.</text>
</comment>
<dbReference type="InterPro" id="IPR018517">
    <property type="entry name" value="tRNA_hU_synthase_CS"/>
</dbReference>
<reference evidence="11 12" key="1">
    <citation type="journal article" date="2017" name="Front. Microbiol.">
        <title>New Insights into the Diversity of the Genus Faecalibacterium.</title>
        <authorList>
            <person name="Benevides L."/>
            <person name="Burman S."/>
            <person name="Martin R."/>
            <person name="Robert V."/>
            <person name="Thomas M."/>
            <person name="Miquel S."/>
            <person name="Chain F."/>
            <person name="Sokol H."/>
            <person name="Bermudez-Humaran L.G."/>
            <person name="Morrison M."/>
            <person name="Langella P."/>
            <person name="Azevedo V.A."/>
            <person name="Chatel J.M."/>
            <person name="Soares S."/>
        </authorList>
    </citation>
    <scope>NUCLEOTIDE SEQUENCE [LARGE SCALE GENOMIC DNA]</scope>
    <source>
        <strain evidence="11 12">AHMP21</strain>
    </source>
</reference>
<dbReference type="AlphaFoldDB" id="A0A2A7B9M7"/>
<evidence type="ECO:0000256" key="3">
    <source>
        <dbReference type="ARBA" id="ARBA00022643"/>
    </source>
</evidence>
<dbReference type="InterPro" id="IPR013785">
    <property type="entry name" value="Aldolase_TIM"/>
</dbReference>
<dbReference type="Pfam" id="PF01207">
    <property type="entry name" value="Dus"/>
    <property type="match status" value="1"/>
</dbReference>
<keyword evidence="3 7" id="KW-0288">FMN</keyword>
<dbReference type="Gene3D" id="3.20.20.70">
    <property type="entry name" value="Aldolase class I"/>
    <property type="match status" value="1"/>
</dbReference>
<evidence type="ECO:0000313" key="12">
    <source>
        <dbReference type="Proteomes" id="UP000220904"/>
    </source>
</evidence>
<dbReference type="EMBL" id="NOUV01000005">
    <property type="protein sequence ID" value="PDX87992.1"/>
    <property type="molecule type" value="Genomic_DNA"/>
</dbReference>
<comment type="function">
    <text evidence="7">Catalyzes the synthesis of 5,6-dihydrouridine (D), a modified base found in the D-loop of most tRNAs, via the reduction of the C5-C6 double bond in target uridines.</text>
</comment>
<dbReference type="PANTHER" id="PTHR45846">
    <property type="entry name" value="TRNA-DIHYDROURIDINE(47) SYNTHASE [NAD(P)(+)]-LIKE"/>
    <property type="match status" value="1"/>
</dbReference>
<dbReference type="GO" id="GO:0050660">
    <property type="term" value="F:flavin adenine dinucleotide binding"/>
    <property type="evidence" value="ECO:0007669"/>
    <property type="project" value="InterPro"/>
</dbReference>
<evidence type="ECO:0000313" key="11">
    <source>
        <dbReference type="EMBL" id="PDX87992.1"/>
    </source>
</evidence>
<keyword evidence="6 7" id="KW-0560">Oxidoreductase</keyword>
<keyword evidence="4 7" id="KW-0819">tRNA processing</keyword>
<evidence type="ECO:0000256" key="7">
    <source>
        <dbReference type="PIRNR" id="PIRNR006621"/>
    </source>
</evidence>
<feature type="binding site" evidence="9">
    <location>
        <begin position="221"/>
        <end position="222"/>
    </location>
    <ligand>
        <name>FMN</name>
        <dbReference type="ChEBI" id="CHEBI:58210"/>
    </ligand>
</feature>
<feature type="binding site" evidence="9">
    <location>
        <position position="136"/>
    </location>
    <ligand>
        <name>FMN</name>
        <dbReference type="ChEBI" id="CHEBI:58210"/>
    </ligand>
</feature>
<evidence type="ECO:0000256" key="5">
    <source>
        <dbReference type="ARBA" id="ARBA00022857"/>
    </source>
</evidence>
<sequence length="313" mass="34825">MNYYAAPMEGLTDRIWRQVHQKWFGAADAPTRYYAPFLSPPENRVLIPKKMAELAPEANAGTVVIPQLLAKDGELAAWMIGEVRKLGYTEVNLNFGCPSGTVTAKGKGAGMLRDPARLDAFLDAVFSAVEGPVSVKTRIGVQNPEEFAALLDIYNHYPICELTIHPRVMKQLYRGEADRAAFAAALPECRMPVCYNGDVTTPEELHALEAEFPQLSGIMVGRGLIADPALFRRARGGAPASREELRGYCDDLYHGYTEAFGAASCAVSRMKAHWFYLIHRFEGADPLEKPLRKAREGWEYETVVNQIFTRQLN</sequence>
<comment type="similarity">
    <text evidence="7">Belongs to the dus family.</text>
</comment>
<dbReference type="PIRSF" id="PIRSF006621">
    <property type="entry name" value="Dus"/>
    <property type="match status" value="1"/>
</dbReference>
<dbReference type="Proteomes" id="UP000220904">
    <property type="component" value="Unassembled WGS sequence"/>
</dbReference>
<gene>
    <name evidence="11" type="ORF">CHR60_02950</name>
</gene>
<feature type="binding site" evidence="9">
    <location>
        <position position="165"/>
    </location>
    <ligand>
        <name>FMN</name>
        <dbReference type="ChEBI" id="CHEBI:58210"/>
    </ligand>
</feature>
<evidence type="ECO:0000256" key="1">
    <source>
        <dbReference type="ARBA" id="ARBA00001917"/>
    </source>
</evidence>
<protein>
    <recommendedName>
        <fullName evidence="7">tRNA-dihydrouridine synthase</fullName>
        <ecNumber evidence="7">1.3.1.-</ecNumber>
    </recommendedName>
</protein>
<evidence type="ECO:0000256" key="9">
    <source>
        <dbReference type="PIRSR" id="PIRSR006621-2"/>
    </source>
</evidence>
<keyword evidence="2 7" id="KW-0285">Flavoprotein</keyword>
<feature type="domain" description="DUS-like FMN-binding" evidence="10">
    <location>
        <begin position="5"/>
        <end position="235"/>
    </location>
</feature>
<feature type="active site" description="Proton donor" evidence="8">
    <location>
        <position position="97"/>
    </location>
</feature>
<dbReference type="InterPro" id="IPR001269">
    <property type="entry name" value="DUS_fam"/>
</dbReference>
<evidence type="ECO:0000256" key="2">
    <source>
        <dbReference type="ARBA" id="ARBA00022630"/>
    </source>
</evidence>
<evidence type="ECO:0000259" key="10">
    <source>
        <dbReference type="Pfam" id="PF01207"/>
    </source>
</evidence>
<evidence type="ECO:0000256" key="4">
    <source>
        <dbReference type="ARBA" id="ARBA00022694"/>
    </source>
</evidence>
<dbReference type="RefSeq" id="WP_097791651.1">
    <property type="nucleotide sequence ID" value="NZ_NOUV01000005.1"/>
</dbReference>
<dbReference type="OrthoDB" id="9764501at2"/>
<feature type="binding site" evidence="9">
    <location>
        <position position="67"/>
    </location>
    <ligand>
        <name>FMN</name>
        <dbReference type="ChEBI" id="CHEBI:58210"/>
    </ligand>
</feature>
<evidence type="ECO:0000256" key="8">
    <source>
        <dbReference type="PIRSR" id="PIRSR006621-1"/>
    </source>
</evidence>